<protein>
    <submittedName>
        <fullName evidence="1">Uncharacterized protein</fullName>
    </submittedName>
</protein>
<dbReference type="AlphaFoldDB" id="A0A3P3VW52"/>
<sequence length="178" mass="20680">MIFFKNKIIKCSLTYFGPSLIQINKEETCEQIFNIPFTFYFNHSWNITHKCSCCDNSVTIINDVNNNFKNYTTISNLNSNNYDILFLQELASLFSNIILAKVDNVVYLNRKDFKYEFDFQRKQSVSLKGYTCKSCNASYLGILRIGMPILPEKSMQEGMFGSVEIEEIIEVDISEDIF</sequence>
<proteinExistence type="predicted"/>
<gene>
    <name evidence="1" type="ORF">EG240_15660</name>
</gene>
<keyword evidence="2" id="KW-1185">Reference proteome</keyword>
<evidence type="ECO:0000313" key="2">
    <source>
        <dbReference type="Proteomes" id="UP000275719"/>
    </source>
</evidence>
<dbReference type="RefSeq" id="WP_125020274.1">
    <property type="nucleotide sequence ID" value="NZ_RQVQ01000066.1"/>
</dbReference>
<evidence type="ECO:0000313" key="1">
    <source>
        <dbReference type="EMBL" id="RRJ86920.1"/>
    </source>
</evidence>
<name>A0A3P3VW52_9FLAO</name>
<comment type="caution">
    <text evidence="1">The sequence shown here is derived from an EMBL/GenBank/DDBJ whole genome shotgun (WGS) entry which is preliminary data.</text>
</comment>
<dbReference type="Proteomes" id="UP000275719">
    <property type="component" value="Unassembled WGS sequence"/>
</dbReference>
<organism evidence="1 2">
    <name type="scientific">Paenimyroides tangerinum</name>
    <dbReference type="NCBI Taxonomy" id="2488728"/>
    <lineage>
        <taxon>Bacteria</taxon>
        <taxon>Pseudomonadati</taxon>
        <taxon>Bacteroidota</taxon>
        <taxon>Flavobacteriia</taxon>
        <taxon>Flavobacteriales</taxon>
        <taxon>Flavobacteriaceae</taxon>
        <taxon>Paenimyroides</taxon>
    </lineage>
</organism>
<reference evidence="1 2" key="1">
    <citation type="submission" date="2018-11" db="EMBL/GenBank/DDBJ databases">
        <title>Flavobacterium sp. nov., YIM 102701-2 draft genome.</title>
        <authorList>
            <person name="Li G."/>
            <person name="Jiang Y."/>
        </authorList>
    </citation>
    <scope>NUCLEOTIDE SEQUENCE [LARGE SCALE GENOMIC DNA]</scope>
    <source>
        <strain evidence="1 2">YIM 102701-2</strain>
    </source>
</reference>
<dbReference type="EMBL" id="RQVQ01000066">
    <property type="protein sequence ID" value="RRJ86920.1"/>
    <property type="molecule type" value="Genomic_DNA"/>
</dbReference>
<accession>A0A3P3VW52</accession>